<evidence type="ECO:0000256" key="1">
    <source>
        <dbReference type="ARBA" id="ARBA00004651"/>
    </source>
</evidence>
<dbReference type="PANTHER" id="PTHR38686">
    <property type="entry name" value="APOLIPOPROTEIN N-ACYLTRANSFERASE"/>
    <property type="match status" value="1"/>
</dbReference>
<keyword evidence="7 9" id="KW-0472">Membrane</keyword>
<dbReference type="Proteomes" id="UP000184085">
    <property type="component" value="Unassembled WGS sequence"/>
</dbReference>
<dbReference type="Pfam" id="PF00795">
    <property type="entry name" value="CN_hydrolase"/>
    <property type="match status" value="1"/>
</dbReference>
<evidence type="ECO:0000256" key="8">
    <source>
        <dbReference type="ARBA" id="ARBA00023315"/>
    </source>
</evidence>
<evidence type="ECO:0000256" key="5">
    <source>
        <dbReference type="ARBA" id="ARBA00022692"/>
    </source>
</evidence>
<dbReference type="GO" id="GO:0005886">
    <property type="term" value="C:plasma membrane"/>
    <property type="evidence" value="ECO:0007669"/>
    <property type="project" value="UniProtKB-SubCell"/>
</dbReference>
<dbReference type="PROSITE" id="PS50263">
    <property type="entry name" value="CN_HYDROLASE"/>
    <property type="match status" value="1"/>
</dbReference>
<keyword evidence="8 9" id="KW-0012">Acyltransferase</keyword>
<comment type="similarity">
    <text evidence="2 9">Belongs to the CN hydrolase family. Apolipoprotein N-acyltransferase subfamily.</text>
</comment>
<comment type="subcellular location">
    <subcellularLocation>
        <location evidence="1 9">Cell membrane</location>
        <topology evidence="1 9">Multi-pass membrane protein</topology>
    </subcellularLocation>
</comment>
<dbReference type="GO" id="GO:0016410">
    <property type="term" value="F:N-acyltransferase activity"/>
    <property type="evidence" value="ECO:0007669"/>
    <property type="project" value="UniProtKB-UniRule"/>
</dbReference>
<dbReference type="EC" id="2.3.1.269" evidence="9"/>
<dbReference type="CDD" id="cd07571">
    <property type="entry name" value="ALP_N-acyl_transferase"/>
    <property type="match status" value="1"/>
</dbReference>
<dbReference type="Pfam" id="PF20154">
    <property type="entry name" value="LNT_N"/>
    <property type="match status" value="1"/>
</dbReference>
<dbReference type="InterPro" id="IPR045378">
    <property type="entry name" value="LNT_N"/>
</dbReference>
<evidence type="ECO:0000313" key="11">
    <source>
        <dbReference type="EMBL" id="SCM67010.1"/>
    </source>
</evidence>
<dbReference type="InterPro" id="IPR003010">
    <property type="entry name" value="C-N_Hydrolase"/>
</dbReference>
<organism evidence="11 12">
    <name type="scientific">Donghicola eburneus</name>
    <dbReference type="NCBI Taxonomy" id="393278"/>
    <lineage>
        <taxon>Bacteria</taxon>
        <taxon>Pseudomonadati</taxon>
        <taxon>Pseudomonadota</taxon>
        <taxon>Alphaproteobacteria</taxon>
        <taxon>Rhodobacterales</taxon>
        <taxon>Roseobacteraceae</taxon>
        <taxon>Donghicola</taxon>
    </lineage>
</organism>
<keyword evidence="3 9" id="KW-1003">Cell membrane</keyword>
<dbReference type="RefSeq" id="WP_083595615.1">
    <property type="nucleotide sequence ID" value="NZ_FMJB01000041.1"/>
</dbReference>
<evidence type="ECO:0000256" key="4">
    <source>
        <dbReference type="ARBA" id="ARBA00022679"/>
    </source>
</evidence>
<evidence type="ECO:0000256" key="2">
    <source>
        <dbReference type="ARBA" id="ARBA00010065"/>
    </source>
</evidence>
<accession>A0A1M4MWW9</accession>
<keyword evidence="4 9" id="KW-0808">Transferase</keyword>
<feature type="transmembrane region" description="Helical" evidence="9">
    <location>
        <begin position="156"/>
        <end position="180"/>
    </location>
</feature>
<feature type="transmembrane region" description="Helical" evidence="9">
    <location>
        <begin position="31"/>
        <end position="46"/>
    </location>
</feature>
<evidence type="ECO:0000256" key="7">
    <source>
        <dbReference type="ARBA" id="ARBA00023136"/>
    </source>
</evidence>
<dbReference type="InterPro" id="IPR036526">
    <property type="entry name" value="C-N_Hydrolase_sf"/>
</dbReference>
<dbReference type="NCBIfam" id="TIGR00546">
    <property type="entry name" value="lnt"/>
    <property type="match status" value="1"/>
</dbReference>
<feature type="transmembrane region" description="Helical" evidence="9">
    <location>
        <begin position="7"/>
        <end position="25"/>
    </location>
</feature>
<proteinExistence type="inferred from homology"/>
<dbReference type="EMBL" id="FMJB01000041">
    <property type="protein sequence ID" value="SCM67010.1"/>
    <property type="molecule type" value="Genomic_DNA"/>
</dbReference>
<name>A0A1M4MWW9_9RHOB</name>
<dbReference type="GO" id="GO:0042158">
    <property type="term" value="P:lipoprotein biosynthetic process"/>
    <property type="evidence" value="ECO:0007669"/>
    <property type="project" value="UniProtKB-UniRule"/>
</dbReference>
<protein>
    <recommendedName>
        <fullName evidence="9">Apolipoprotein N-acyltransferase</fullName>
        <shortName evidence="9">ALP N-acyltransferase</shortName>
        <ecNumber evidence="9">2.3.1.269</ecNumber>
    </recommendedName>
</protein>
<evidence type="ECO:0000313" key="12">
    <source>
        <dbReference type="Proteomes" id="UP000184085"/>
    </source>
</evidence>
<dbReference type="HAMAP" id="MF_01148">
    <property type="entry name" value="Lnt"/>
    <property type="match status" value="1"/>
</dbReference>
<gene>
    <name evidence="9" type="primary">lnt</name>
    <name evidence="11" type="ORF">KARMA_1196</name>
</gene>
<comment type="function">
    <text evidence="9">Catalyzes the phospholipid dependent N-acylation of the N-terminal cysteine of apolipoprotein, the last step in lipoprotein maturation.</text>
</comment>
<feature type="domain" description="CN hydrolase" evidence="10">
    <location>
        <begin position="216"/>
        <end position="457"/>
    </location>
</feature>
<dbReference type="AlphaFoldDB" id="A0A1M4MWW9"/>
<dbReference type="PANTHER" id="PTHR38686:SF1">
    <property type="entry name" value="APOLIPOPROTEIN N-ACYLTRANSFERASE"/>
    <property type="match status" value="1"/>
</dbReference>
<dbReference type="SUPFAM" id="SSF56317">
    <property type="entry name" value="Carbon-nitrogen hydrolase"/>
    <property type="match status" value="1"/>
</dbReference>
<dbReference type="Gene3D" id="3.60.110.10">
    <property type="entry name" value="Carbon-nitrogen hydrolase"/>
    <property type="match status" value="1"/>
</dbReference>
<reference evidence="12" key="1">
    <citation type="submission" date="2016-09" db="EMBL/GenBank/DDBJ databases">
        <authorList>
            <person name="Wibberg D."/>
        </authorList>
    </citation>
    <scope>NUCLEOTIDE SEQUENCE [LARGE SCALE GENOMIC DNA]</scope>
</reference>
<comment type="catalytic activity">
    <reaction evidence="9">
        <text>N-terminal S-1,2-diacyl-sn-glyceryl-L-cysteinyl-[lipoprotein] + a glycerophospholipid = N-acyl-S-1,2-diacyl-sn-glyceryl-L-cysteinyl-[lipoprotein] + a 2-acyl-sn-glycero-3-phospholipid + H(+)</text>
        <dbReference type="Rhea" id="RHEA:48228"/>
        <dbReference type="Rhea" id="RHEA-COMP:14681"/>
        <dbReference type="Rhea" id="RHEA-COMP:14684"/>
        <dbReference type="ChEBI" id="CHEBI:15378"/>
        <dbReference type="ChEBI" id="CHEBI:136912"/>
        <dbReference type="ChEBI" id="CHEBI:140656"/>
        <dbReference type="ChEBI" id="CHEBI:140657"/>
        <dbReference type="ChEBI" id="CHEBI:140660"/>
        <dbReference type="EC" id="2.3.1.269"/>
    </reaction>
</comment>
<comment type="pathway">
    <text evidence="9">Protein modification; lipoprotein biosynthesis (N-acyl transfer).</text>
</comment>
<keyword evidence="6 9" id="KW-1133">Transmembrane helix</keyword>
<evidence type="ECO:0000256" key="9">
    <source>
        <dbReference type="HAMAP-Rule" id="MF_01148"/>
    </source>
</evidence>
<feature type="transmembrane region" description="Helical" evidence="9">
    <location>
        <begin position="119"/>
        <end position="144"/>
    </location>
</feature>
<dbReference type="UniPathway" id="UPA00666"/>
<feature type="transmembrane region" description="Helical" evidence="9">
    <location>
        <begin position="87"/>
        <end position="107"/>
    </location>
</feature>
<keyword evidence="12" id="KW-1185">Reference proteome</keyword>
<keyword evidence="5 9" id="KW-0812">Transmembrane</keyword>
<dbReference type="InterPro" id="IPR004563">
    <property type="entry name" value="Apolipo_AcylTrfase"/>
</dbReference>
<feature type="transmembrane region" description="Helical" evidence="9">
    <location>
        <begin position="58"/>
        <end position="75"/>
    </location>
</feature>
<evidence type="ECO:0000259" key="10">
    <source>
        <dbReference type="PROSITE" id="PS50263"/>
    </source>
</evidence>
<evidence type="ECO:0000256" key="3">
    <source>
        <dbReference type="ARBA" id="ARBA00022475"/>
    </source>
</evidence>
<evidence type="ECO:0000256" key="6">
    <source>
        <dbReference type="ARBA" id="ARBA00022989"/>
    </source>
</evidence>
<sequence length="499" mass="53667">MTQRLRRLMIGWGAPLISGAVAAMGQAPFDFLPALLAGFVAALWWWPRCASPKQAAKFGWLFGTGYFAVTLSWIVEPFLIEPEVFGWMAPFALVFMAGGLALFWGLAGYIAKRIGGHPLAYAGTLALVELLRAYVLTGFPWALASQGLVNWGAYQAAAWIGPHGVNLAFLLVCAAVPLIVRRRWIAVPLALLIGAGVFWPVPKSDVSGDLPIARVIQPNAVQSQKWTEANVRKFFDRQVAFTAAPADPRPDLVIWPETAVPFVLEYAGPALGYVAEQAAGSEVLLGIQRTEGAGRWFNSAILLDDAGAPVAVYDKYHLVPFGEYLPFQAFFDRFGLTGLAAFGVGGYSAGDGPHVFDVPGVGPILPLICYEALFPQNVFGAPERPALLVHMTNDAWFGNFSGPYQHLAIARMRAIESGIPVVRSANTGISAVIDAYGNVLGQVELNSAGYLDLPVPTSRKMTLYSRTSDWLAMLLILGIVASAFQFRGPISVDADAGEA</sequence>